<evidence type="ECO:0000256" key="3">
    <source>
        <dbReference type="ARBA" id="ARBA00022989"/>
    </source>
</evidence>
<reference evidence="9" key="2">
    <citation type="journal article" date="2023" name="IMA Fungus">
        <title>Comparative genomic study of the Penicillium genus elucidates a diverse pangenome and 15 lateral gene transfer events.</title>
        <authorList>
            <person name="Petersen C."/>
            <person name="Sorensen T."/>
            <person name="Nielsen M.R."/>
            <person name="Sondergaard T.E."/>
            <person name="Sorensen J.L."/>
            <person name="Fitzpatrick D.A."/>
            <person name="Frisvad J.C."/>
            <person name="Nielsen K.L."/>
        </authorList>
    </citation>
    <scope>NUCLEOTIDE SEQUENCE</scope>
    <source>
        <strain evidence="9">IBT 16125</strain>
    </source>
</reference>
<gene>
    <name evidence="9" type="ORF">N7458_009085</name>
</gene>
<feature type="transmembrane region" description="Helical" evidence="7">
    <location>
        <begin position="192"/>
        <end position="213"/>
    </location>
</feature>
<dbReference type="EMBL" id="JAPVEA010000008">
    <property type="protein sequence ID" value="KAJ5438087.1"/>
    <property type="molecule type" value="Genomic_DNA"/>
</dbReference>
<dbReference type="SUPFAM" id="SSF103473">
    <property type="entry name" value="MFS general substrate transporter"/>
    <property type="match status" value="1"/>
</dbReference>
<evidence type="ECO:0000313" key="9">
    <source>
        <dbReference type="EMBL" id="KAJ5438087.1"/>
    </source>
</evidence>
<protein>
    <recommendedName>
        <fullName evidence="8">Xylanolytic transcriptional activator regulatory domain-containing protein</fullName>
    </recommendedName>
</protein>
<keyword evidence="5" id="KW-0539">Nucleus</keyword>
<keyword evidence="3 7" id="KW-1133">Transmembrane helix</keyword>
<dbReference type="GO" id="GO:0005886">
    <property type="term" value="C:plasma membrane"/>
    <property type="evidence" value="ECO:0007669"/>
    <property type="project" value="TreeGrafter"/>
</dbReference>
<feature type="transmembrane region" description="Helical" evidence="7">
    <location>
        <begin position="399"/>
        <end position="419"/>
    </location>
</feature>
<feature type="transmembrane region" description="Helical" evidence="7">
    <location>
        <begin position="133"/>
        <end position="156"/>
    </location>
</feature>
<dbReference type="GO" id="GO:0022857">
    <property type="term" value="F:transmembrane transporter activity"/>
    <property type="evidence" value="ECO:0007669"/>
    <property type="project" value="InterPro"/>
</dbReference>
<evidence type="ECO:0000256" key="7">
    <source>
        <dbReference type="SAM" id="Phobius"/>
    </source>
</evidence>
<dbReference type="GO" id="GO:0003677">
    <property type="term" value="F:DNA binding"/>
    <property type="evidence" value="ECO:0007669"/>
    <property type="project" value="InterPro"/>
</dbReference>
<dbReference type="Pfam" id="PF04082">
    <property type="entry name" value="Fungal_trans"/>
    <property type="match status" value="1"/>
</dbReference>
<sequence length="1123" mass="124325">MSLGIIQVDEHHAPGTFLLFSESSAHLSSQVKYGTGKHANVVLVPQPSNSPNDPLNWSQWKKSLTYIVLFANSIIFSSIPPPVIAPSMVLMSLALKRPIKDITMLTAYQLLTTACYGPIGSALAQKYGKRPQFIFASVMGFVGTLVCCTTTDNYSVLLAGRIIQGLGSAVFESLTVAVMGDIFFVHERSLRTGLLVMTWTCIISLVSILGGVIAEGLGWRYVFIIHLPFTVVGLLSVILFLPETQWKGTRRDVSLEAAAQAEGKEMTKIDHGHEENLPVSSSAEPKKTFIQGLAIFSGIHTDANLLRLIFAPYFVIINPAVIWAIAMGGACIGFYVAVSYILAQIWTPPPYNLNAHQNGTFYVGALTGGVISSLASPWLRDMVARRLTKWNRETYEPEFRIPMMLFAALFCGIGCDAFRENSTEIFILLMTGKNFIFYGFSQVINTWSVEKGPSDILRTFGNITMCLMGYITFVVDIEPRYENDGPCAEPVMIGLTPAPDPTFTAPTFCGVRKTLFWSLPTMQQAGQAMPTRRLYIPTVISHFERTIRASGVRDTLPAPAEGSPAPSQPTAVATSSGGPGPWPSETITQMNTPPASSSSPHPPSEECGIEDLENTLMVDAMNIPRESNIYFTVPYLGAVGSSSCTTLNAKIISHLSKDTRGLSPFNDNATPSLFDGQVISYRNADYLPNRKALDQAAVRFFSEINSVIYILDQDRFHLWLDNMYGGNGVRASVLVILYLVMALCGDEDPSFHIARSYMDDVIEESSLESVRAIMLMSLYRQRENERSVAWAMLGVAIRISLSLGLHQSIGYAHDTSIYGSEIKRRLWWSLCDFDNRSSCMLGQPSGLGRTDNAVSLPSQEFNTTPYTPPGYATSSASLGILIGQISQQLYFQNDNLRNKKQLSNEFIQKVGTWHNELPDHLRPNSAFPSSFARATLYLNLKYNYARMLIGRPYMVHSILCSNSHDAFFEFRAETCEAANRESIEILMEFYRRGLLSTYLWLDTYFILETAIVLFLRAVETPSVKNELKSFLPVLKMCDQSQIGKYAAENFEKFLHNLENGITERPTLNVANPFPHSSTLGHMSGSCHEISYSDLGDLNALGSECFGFGEDFDLDLCAAWDALE</sequence>
<keyword evidence="2 7" id="KW-0812">Transmembrane</keyword>
<comment type="caution">
    <text evidence="9">The sequence shown here is derived from an EMBL/GenBank/DDBJ whole genome shotgun (WGS) entry which is preliminary data.</text>
</comment>
<evidence type="ECO:0000313" key="10">
    <source>
        <dbReference type="Proteomes" id="UP001213681"/>
    </source>
</evidence>
<comment type="subcellular location">
    <subcellularLocation>
        <location evidence="1">Membrane</location>
        <topology evidence="1">Multi-pass membrane protein</topology>
    </subcellularLocation>
</comment>
<accession>A0AAD6FZ07</accession>
<dbReference type="CDD" id="cd12148">
    <property type="entry name" value="fungal_TF_MHR"/>
    <property type="match status" value="1"/>
</dbReference>
<dbReference type="PANTHER" id="PTHR23502:SF29">
    <property type="entry name" value="TRANSPORTER, PUTATIVE (AFU_ORTHOLOGUE AFUA_6G06680)-RELATED"/>
    <property type="match status" value="1"/>
</dbReference>
<organism evidence="9 10">
    <name type="scientific">Penicillium daleae</name>
    <dbReference type="NCBI Taxonomy" id="63821"/>
    <lineage>
        <taxon>Eukaryota</taxon>
        <taxon>Fungi</taxon>
        <taxon>Dikarya</taxon>
        <taxon>Ascomycota</taxon>
        <taxon>Pezizomycotina</taxon>
        <taxon>Eurotiomycetes</taxon>
        <taxon>Eurotiomycetidae</taxon>
        <taxon>Eurotiales</taxon>
        <taxon>Aspergillaceae</taxon>
        <taxon>Penicillium</taxon>
    </lineage>
</organism>
<evidence type="ECO:0000259" key="8">
    <source>
        <dbReference type="SMART" id="SM00906"/>
    </source>
</evidence>
<feature type="transmembrane region" description="Helical" evidence="7">
    <location>
        <begin position="64"/>
        <end position="95"/>
    </location>
</feature>
<dbReference type="Gene3D" id="1.20.1250.20">
    <property type="entry name" value="MFS general substrate transporter like domains"/>
    <property type="match status" value="1"/>
</dbReference>
<feature type="transmembrane region" description="Helical" evidence="7">
    <location>
        <begin position="313"/>
        <end position="341"/>
    </location>
</feature>
<dbReference type="PANTHER" id="PTHR23502">
    <property type="entry name" value="MAJOR FACILITATOR SUPERFAMILY"/>
    <property type="match status" value="1"/>
</dbReference>
<dbReference type="GeneID" id="81602710"/>
<keyword evidence="10" id="KW-1185">Reference proteome</keyword>
<evidence type="ECO:0000256" key="6">
    <source>
        <dbReference type="SAM" id="MobiDB-lite"/>
    </source>
</evidence>
<reference evidence="9" key="1">
    <citation type="submission" date="2022-12" db="EMBL/GenBank/DDBJ databases">
        <authorList>
            <person name="Petersen C."/>
        </authorList>
    </citation>
    <scope>NUCLEOTIDE SEQUENCE</scope>
    <source>
        <strain evidence="9">IBT 16125</strain>
    </source>
</reference>
<feature type="transmembrane region" description="Helical" evidence="7">
    <location>
        <begin position="162"/>
        <end position="185"/>
    </location>
</feature>
<feature type="transmembrane region" description="Helical" evidence="7">
    <location>
        <begin position="219"/>
        <end position="241"/>
    </location>
</feature>
<dbReference type="Pfam" id="PF07690">
    <property type="entry name" value="MFS_1"/>
    <property type="match status" value="1"/>
</dbReference>
<feature type="transmembrane region" description="Helical" evidence="7">
    <location>
        <begin position="361"/>
        <end position="379"/>
    </location>
</feature>
<keyword evidence="4 7" id="KW-0472">Membrane</keyword>
<name>A0AAD6FZ07_9EURO</name>
<evidence type="ECO:0000256" key="2">
    <source>
        <dbReference type="ARBA" id="ARBA00022692"/>
    </source>
</evidence>
<feature type="domain" description="Xylanolytic transcriptional activator regulatory" evidence="8">
    <location>
        <begin position="789"/>
        <end position="863"/>
    </location>
</feature>
<evidence type="ECO:0000256" key="5">
    <source>
        <dbReference type="ARBA" id="ARBA00023242"/>
    </source>
</evidence>
<dbReference type="InterPro" id="IPR007219">
    <property type="entry name" value="XnlR_reg_dom"/>
</dbReference>
<dbReference type="InterPro" id="IPR036259">
    <property type="entry name" value="MFS_trans_sf"/>
</dbReference>
<dbReference type="SMART" id="SM00906">
    <property type="entry name" value="Fungal_trans"/>
    <property type="match status" value="1"/>
</dbReference>
<dbReference type="RefSeq" id="XP_056761316.1">
    <property type="nucleotide sequence ID" value="XM_056912467.1"/>
</dbReference>
<dbReference type="InterPro" id="IPR011701">
    <property type="entry name" value="MFS"/>
</dbReference>
<feature type="region of interest" description="Disordered" evidence="6">
    <location>
        <begin position="554"/>
        <end position="608"/>
    </location>
</feature>
<dbReference type="GO" id="GO:0008270">
    <property type="term" value="F:zinc ion binding"/>
    <property type="evidence" value="ECO:0007669"/>
    <property type="project" value="InterPro"/>
</dbReference>
<evidence type="ECO:0000256" key="1">
    <source>
        <dbReference type="ARBA" id="ARBA00004141"/>
    </source>
</evidence>
<dbReference type="AlphaFoldDB" id="A0AAD6FZ07"/>
<proteinExistence type="predicted"/>
<dbReference type="Proteomes" id="UP001213681">
    <property type="component" value="Unassembled WGS sequence"/>
</dbReference>
<evidence type="ECO:0000256" key="4">
    <source>
        <dbReference type="ARBA" id="ARBA00023136"/>
    </source>
</evidence>
<dbReference type="GO" id="GO:0006351">
    <property type="term" value="P:DNA-templated transcription"/>
    <property type="evidence" value="ECO:0007669"/>
    <property type="project" value="InterPro"/>
</dbReference>